<feature type="transmembrane region" description="Helical" evidence="1">
    <location>
        <begin position="56"/>
        <end position="84"/>
    </location>
</feature>
<keyword evidence="1" id="KW-1133">Transmembrane helix</keyword>
<evidence type="ECO:0000313" key="2">
    <source>
        <dbReference type="EMBL" id="OHA29260.1"/>
    </source>
</evidence>
<name>A0A1G2MZI6_9BACT</name>
<proteinExistence type="predicted"/>
<protein>
    <submittedName>
        <fullName evidence="2">Uncharacterized protein</fullName>
    </submittedName>
</protein>
<dbReference type="STRING" id="1802315.A3F51_01445"/>
<organism evidence="2 3">
    <name type="scientific">Candidatus Taylorbacteria bacterium RIFCSPHIGHO2_12_FULL_45_16</name>
    <dbReference type="NCBI Taxonomy" id="1802315"/>
    <lineage>
        <taxon>Bacteria</taxon>
        <taxon>Candidatus Tayloriibacteriota</taxon>
    </lineage>
</organism>
<feature type="transmembrane region" description="Helical" evidence="1">
    <location>
        <begin position="12"/>
        <end position="36"/>
    </location>
</feature>
<sequence>MLKKYSNVSKGVTFVEVIIFTVLLSMLVANMINYIYAIHARDLKLMDEIQNAEKGFIATTAVMLLAMGALFFQVATLSAVASYFDGIERKEMRVQKRLNETACQETLRLLAAKDYFLNETVKLRDLGCVVAI</sequence>
<accession>A0A1G2MZI6</accession>
<dbReference type="AlphaFoldDB" id="A0A1G2MZI6"/>
<evidence type="ECO:0000313" key="3">
    <source>
        <dbReference type="Proteomes" id="UP000178089"/>
    </source>
</evidence>
<comment type="caution">
    <text evidence="2">The sequence shown here is derived from an EMBL/GenBank/DDBJ whole genome shotgun (WGS) entry which is preliminary data.</text>
</comment>
<keyword evidence="1" id="KW-0472">Membrane</keyword>
<dbReference type="EMBL" id="MHRT01000005">
    <property type="protein sequence ID" value="OHA29260.1"/>
    <property type="molecule type" value="Genomic_DNA"/>
</dbReference>
<dbReference type="Proteomes" id="UP000178089">
    <property type="component" value="Unassembled WGS sequence"/>
</dbReference>
<keyword evidence="1" id="KW-0812">Transmembrane</keyword>
<evidence type="ECO:0000256" key="1">
    <source>
        <dbReference type="SAM" id="Phobius"/>
    </source>
</evidence>
<gene>
    <name evidence="2" type="ORF">A3F51_01445</name>
</gene>
<reference evidence="2 3" key="1">
    <citation type="journal article" date="2016" name="Nat. Commun.">
        <title>Thousands of microbial genomes shed light on interconnected biogeochemical processes in an aquifer system.</title>
        <authorList>
            <person name="Anantharaman K."/>
            <person name="Brown C.T."/>
            <person name="Hug L.A."/>
            <person name="Sharon I."/>
            <person name="Castelle C.J."/>
            <person name="Probst A.J."/>
            <person name="Thomas B.C."/>
            <person name="Singh A."/>
            <person name="Wilkins M.J."/>
            <person name="Karaoz U."/>
            <person name="Brodie E.L."/>
            <person name="Williams K.H."/>
            <person name="Hubbard S.S."/>
            <person name="Banfield J.F."/>
        </authorList>
    </citation>
    <scope>NUCLEOTIDE SEQUENCE [LARGE SCALE GENOMIC DNA]</scope>
</reference>